<organism evidence="1 2">
    <name type="scientific">Eretmocerus hayati</name>
    <dbReference type="NCBI Taxonomy" id="131215"/>
    <lineage>
        <taxon>Eukaryota</taxon>
        <taxon>Metazoa</taxon>
        <taxon>Ecdysozoa</taxon>
        <taxon>Arthropoda</taxon>
        <taxon>Hexapoda</taxon>
        <taxon>Insecta</taxon>
        <taxon>Pterygota</taxon>
        <taxon>Neoptera</taxon>
        <taxon>Endopterygota</taxon>
        <taxon>Hymenoptera</taxon>
        <taxon>Apocrita</taxon>
        <taxon>Proctotrupomorpha</taxon>
        <taxon>Chalcidoidea</taxon>
        <taxon>Aphelinidae</taxon>
        <taxon>Aphelininae</taxon>
        <taxon>Eretmocerus</taxon>
    </lineage>
</organism>
<sequence length="357" mass="38718">MDEGWYKGMQYRSGSSLAELYIALSAVTSVALGPTFTTDVSPFLSSPLRHQVLSDMASPTASSCDSFPYSSSESATTSCSDLSNDCVGVDHISDVPSTVVQFSDGDPEDLEHGVGECVILGHLPIRANCVYRVEEASFYSDVQSSASSPQSWLRNSISSSPASAIGDGALSLEQNTTQSRSNKRHGVIKKFVKIMISCAAWHRSPVFPINEIHNTNDDIRSSDSAIIPPMIGGDFHSCPKCESVRAAAMNEEATHDKATSTPLHDEDGNSLFSYSGISWDCTTDEEDAAVMDNEKTSIHQGISFSVRDEYTEGVDGEDLDREVQEILHGCEDWHVSETCNYIVTSEDSSQEVPVTEL</sequence>
<evidence type="ECO:0000313" key="1">
    <source>
        <dbReference type="EMBL" id="KAJ8666265.1"/>
    </source>
</evidence>
<keyword evidence="2" id="KW-1185">Reference proteome</keyword>
<accession>A0ACC2N508</accession>
<comment type="caution">
    <text evidence="1">The sequence shown here is derived from an EMBL/GenBank/DDBJ whole genome shotgun (WGS) entry which is preliminary data.</text>
</comment>
<dbReference type="EMBL" id="CM056744">
    <property type="protein sequence ID" value="KAJ8666265.1"/>
    <property type="molecule type" value="Genomic_DNA"/>
</dbReference>
<reference evidence="1" key="1">
    <citation type="submission" date="2023-04" db="EMBL/GenBank/DDBJ databases">
        <title>A chromosome-level genome assembly of the parasitoid wasp Eretmocerus hayati.</title>
        <authorList>
            <person name="Zhong Y."/>
            <person name="Liu S."/>
            <person name="Liu Y."/>
        </authorList>
    </citation>
    <scope>NUCLEOTIDE SEQUENCE</scope>
    <source>
        <strain evidence="1">ZJU_SS_LIU_2023</strain>
    </source>
</reference>
<dbReference type="Proteomes" id="UP001239111">
    <property type="component" value="Chromosome 4"/>
</dbReference>
<name>A0ACC2N508_9HYME</name>
<proteinExistence type="predicted"/>
<protein>
    <submittedName>
        <fullName evidence="1">Uncharacterized protein</fullName>
    </submittedName>
</protein>
<evidence type="ECO:0000313" key="2">
    <source>
        <dbReference type="Proteomes" id="UP001239111"/>
    </source>
</evidence>
<gene>
    <name evidence="1" type="ORF">QAD02_007927</name>
</gene>